<keyword evidence="2" id="KW-0732">Signal</keyword>
<dbReference type="Gene3D" id="3.40.50.410">
    <property type="entry name" value="von Willebrand factor, type A domain"/>
    <property type="match status" value="1"/>
</dbReference>
<dbReference type="OrthoDB" id="5377085at2"/>
<evidence type="ECO:0000313" key="4">
    <source>
        <dbReference type="Proteomes" id="UP000005801"/>
    </source>
</evidence>
<evidence type="ECO:0000256" key="1">
    <source>
        <dbReference type="SAM" id="MobiDB-lite"/>
    </source>
</evidence>
<dbReference type="Proteomes" id="UP000005801">
    <property type="component" value="Unassembled WGS sequence"/>
</dbReference>
<feature type="chain" id="PRO_5002693907" description="VWFA domain-containing protein" evidence="2">
    <location>
        <begin position="25"/>
        <end position="378"/>
    </location>
</feature>
<sequence length="378" mass="39531">MYRLNSLPPLVSTLALVLAATACSDSGTGGETFGDGPSTITLGGGDSNSNSGDTDEAGDDNDSNDDTPMDGEDEAEETTTGGVKLDTLPSDEEGQQSADDGAGNTGCAAIDFLFVIDNSGSMGDNQANLIASFPGFIAKIQETIADVDSYHIMVVDTDAYWNDCQIECNFFPFLCVFDGIDGCAGAPSVCDETLGSGVTFPLGDDASNEFCDLAGGQRFITPQEDFNALPQKFNCIASVGTDGDNSERPMAALTQAIGPTLNGPGGCNSGFLRDDAVLVLTIITDEEDTDSPGTAAGWYQNVVAQKIGDGSGVVTLGLINDQEGICPAESQDPAKIREFVNYFPNHIEGSVCEANYTDFFEQAVDLIESTCDEYEPIG</sequence>
<evidence type="ECO:0000313" key="3">
    <source>
        <dbReference type="EMBL" id="EDM75879.1"/>
    </source>
</evidence>
<evidence type="ECO:0000256" key="2">
    <source>
        <dbReference type="SAM" id="SignalP"/>
    </source>
</evidence>
<proteinExistence type="predicted"/>
<comment type="caution">
    <text evidence="3">The sequence shown here is derived from an EMBL/GenBank/DDBJ whole genome shotgun (WGS) entry which is preliminary data.</text>
</comment>
<gene>
    <name evidence="3" type="ORF">PPSIR1_08192</name>
</gene>
<dbReference type="PROSITE" id="PS51257">
    <property type="entry name" value="PROKAR_LIPOPROTEIN"/>
    <property type="match status" value="1"/>
</dbReference>
<protein>
    <recommendedName>
        <fullName evidence="5">VWFA domain-containing protein</fullName>
    </recommendedName>
</protein>
<feature type="signal peptide" evidence="2">
    <location>
        <begin position="1"/>
        <end position="24"/>
    </location>
</feature>
<evidence type="ECO:0008006" key="5">
    <source>
        <dbReference type="Google" id="ProtNLM"/>
    </source>
</evidence>
<feature type="compositionally biased region" description="Acidic residues" evidence="1">
    <location>
        <begin position="53"/>
        <end position="77"/>
    </location>
</feature>
<reference evidence="3 4" key="1">
    <citation type="submission" date="2007-06" db="EMBL/GenBank/DDBJ databases">
        <authorList>
            <person name="Shimkets L."/>
            <person name="Ferriera S."/>
            <person name="Johnson J."/>
            <person name="Kravitz S."/>
            <person name="Beeson K."/>
            <person name="Sutton G."/>
            <person name="Rogers Y.-H."/>
            <person name="Friedman R."/>
            <person name="Frazier M."/>
            <person name="Venter J.C."/>
        </authorList>
    </citation>
    <scope>NUCLEOTIDE SEQUENCE [LARGE SCALE GENOMIC DNA]</scope>
    <source>
        <strain evidence="3 4">SIR-1</strain>
    </source>
</reference>
<dbReference type="RefSeq" id="WP_006974953.1">
    <property type="nucleotide sequence ID" value="NZ_ABCS01000078.1"/>
</dbReference>
<dbReference type="EMBL" id="ABCS01000078">
    <property type="protein sequence ID" value="EDM75879.1"/>
    <property type="molecule type" value="Genomic_DNA"/>
</dbReference>
<dbReference type="SUPFAM" id="SSF53300">
    <property type="entry name" value="vWA-like"/>
    <property type="match status" value="1"/>
</dbReference>
<organism evidence="3 4">
    <name type="scientific">Plesiocystis pacifica SIR-1</name>
    <dbReference type="NCBI Taxonomy" id="391625"/>
    <lineage>
        <taxon>Bacteria</taxon>
        <taxon>Pseudomonadati</taxon>
        <taxon>Myxococcota</taxon>
        <taxon>Polyangia</taxon>
        <taxon>Nannocystales</taxon>
        <taxon>Nannocystaceae</taxon>
        <taxon>Plesiocystis</taxon>
    </lineage>
</organism>
<dbReference type="AlphaFoldDB" id="A6GE13"/>
<name>A6GE13_9BACT</name>
<keyword evidence="4" id="KW-1185">Reference proteome</keyword>
<feature type="region of interest" description="Disordered" evidence="1">
    <location>
        <begin position="26"/>
        <end position="102"/>
    </location>
</feature>
<accession>A6GE13</accession>
<dbReference type="InterPro" id="IPR036465">
    <property type="entry name" value="vWFA_dom_sf"/>
</dbReference>